<keyword evidence="4" id="KW-1185">Reference proteome</keyword>
<accession>A0A834HWC5</accession>
<sequence length="327" mass="38645">MDSTSQERINEHINIVENYIKNLQKTNNSKTYVKEFNQLLIGELETLKNNEAALQENLKILENVNKCNLQKECRQLEEEVRYIEKSGRELEEQIENAKLVNESDKESLRTRYTKKKIEITKKYSEKLRTLSKELNEKKQEHSRREKDLLDELTVVRASKNIQLNERRITLHKKIVQLQNVLECSKNEHTSLQNELSVLKRQQRNNLKATVQPNVMTFNNENLLKQQEDSLKIYKNQYNDVYTSINQKNQEESKINYMHNVTNALPLQNHQLNATNKKTEQKDNNEVTEESNDTQRRKPRLFVGNNNTNKKSYGLRKTCKIKCCQCCS</sequence>
<evidence type="ECO:0000256" key="2">
    <source>
        <dbReference type="SAM" id="MobiDB-lite"/>
    </source>
</evidence>
<gene>
    <name evidence="3" type="ORF">GWI33_017238</name>
</gene>
<feature type="coiled-coil region" evidence="1">
    <location>
        <begin position="120"/>
        <end position="201"/>
    </location>
</feature>
<keyword evidence="1" id="KW-0175">Coiled coil</keyword>
<protein>
    <submittedName>
        <fullName evidence="3">Uncharacterized protein</fullName>
    </submittedName>
</protein>
<name>A0A834HWC5_RHYFE</name>
<feature type="coiled-coil region" evidence="1">
    <location>
        <begin position="37"/>
        <end position="93"/>
    </location>
</feature>
<dbReference type="AlphaFoldDB" id="A0A834HWC5"/>
<evidence type="ECO:0000313" key="4">
    <source>
        <dbReference type="Proteomes" id="UP000625711"/>
    </source>
</evidence>
<reference evidence="3" key="1">
    <citation type="submission" date="2020-08" db="EMBL/GenBank/DDBJ databases">
        <title>Genome sequencing and assembly of the red palm weevil Rhynchophorus ferrugineus.</title>
        <authorList>
            <person name="Dias G.B."/>
            <person name="Bergman C.M."/>
            <person name="Manee M."/>
        </authorList>
    </citation>
    <scope>NUCLEOTIDE SEQUENCE</scope>
    <source>
        <strain evidence="3">AA-2017</strain>
        <tissue evidence="3">Whole larva</tissue>
    </source>
</reference>
<dbReference type="Proteomes" id="UP000625711">
    <property type="component" value="Unassembled WGS sequence"/>
</dbReference>
<proteinExistence type="predicted"/>
<dbReference type="EMBL" id="JAACXV010014191">
    <property type="protein sequence ID" value="KAF7269720.1"/>
    <property type="molecule type" value="Genomic_DNA"/>
</dbReference>
<evidence type="ECO:0000313" key="3">
    <source>
        <dbReference type="EMBL" id="KAF7269720.1"/>
    </source>
</evidence>
<organism evidence="3 4">
    <name type="scientific">Rhynchophorus ferrugineus</name>
    <name type="common">Red palm weevil</name>
    <name type="synonym">Curculio ferrugineus</name>
    <dbReference type="NCBI Taxonomy" id="354439"/>
    <lineage>
        <taxon>Eukaryota</taxon>
        <taxon>Metazoa</taxon>
        <taxon>Ecdysozoa</taxon>
        <taxon>Arthropoda</taxon>
        <taxon>Hexapoda</taxon>
        <taxon>Insecta</taxon>
        <taxon>Pterygota</taxon>
        <taxon>Neoptera</taxon>
        <taxon>Endopterygota</taxon>
        <taxon>Coleoptera</taxon>
        <taxon>Polyphaga</taxon>
        <taxon>Cucujiformia</taxon>
        <taxon>Curculionidae</taxon>
        <taxon>Dryophthorinae</taxon>
        <taxon>Rhynchophorus</taxon>
    </lineage>
</organism>
<evidence type="ECO:0000256" key="1">
    <source>
        <dbReference type="SAM" id="Coils"/>
    </source>
</evidence>
<comment type="caution">
    <text evidence="3">The sequence shown here is derived from an EMBL/GenBank/DDBJ whole genome shotgun (WGS) entry which is preliminary data.</text>
</comment>
<feature type="region of interest" description="Disordered" evidence="2">
    <location>
        <begin position="274"/>
        <end position="306"/>
    </location>
</feature>